<accession>A0A5N6MAQ1</accession>
<evidence type="ECO:0000313" key="1">
    <source>
        <dbReference type="EMBL" id="KAD3337547.1"/>
    </source>
</evidence>
<dbReference type="AlphaFoldDB" id="A0A5N6MAQ1"/>
<organism evidence="1 2">
    <name type="scientific">Mikania micrantha</name>
    <name type="common">bitter vine</name>
    <dbReference type="NCBI Taxonomy" id="192012"/>
    <lineage>
        <taxon>Eukaryota</taxon>
        <taxon>Viridiplantae</taxon>
        <taxon>Streptophyta</taxon>
        <taxon>Embryophyta</taxon>
        <taxon>Tracheophyta</taxon>
        <taxon>Spermatophyta</taxon>
        <taxon>Magnoliopsida</taxon>
        <taxon>eudicotyledons</taxon>
        <taxon>Gunneridae</taxon>
        <taxon>Pentapetalae</taxon>
        <taxon>asterids</taxon>
        <taxon>campanulids</taxon>
        <taxon>Asterales</taxon>
        <taxon>Asteraceae</taxon>
        <taxon>Asteroideae</taxon>
        <taxon>Heliantheae alliance</taxon>
        <taxon>Eupatorieae</taxon>
        <taxon>Mikania</taxon>
    </lineage>
</organism>
<sequence length="279" mass="31944">MVWISHVVIAMIRYIVSFIDLNEKFEWKKSRAKVSQMESGDVLIIGAMLLISVQSSYSIYQKVVKAKTRGDRVFQEIWFSFDHPRQGWLFSYPVASNVMVGWVKVENKMCGQCQLGYCFELPDCSVLLRHFVLHLTSLPQAVKKEVKVKTKVEMWYSKTSCFHLTIPIKEVKEVKTKTKAETGYSKTSYSHLTCLMKRMDGNPRYLQSCWVGVVLETEMRDTGMGVVSRGEIVVVSPSEESTVTFQVDEETDHGLEREPNRLSIGWDWVAGDCLAGHDH</sequence>
<name>A0A5N6MAQ1_9ASTR</name>
<proteinExistence type="predicted"/>
<reference evidence="1 2" key="1">
    <citation type="submission" date="2019-05" db="EMBL/GenBank/DDBJ databases">
        <title>Mikania micrantha, genome provides insights into the molecular mechanism of rapid growth.</title>
        <authorList>
            <person name="Liu B."/>
        </authorList>
    </citation>
    <scope>NUCLEOTIDE SEQUENCE [LARGE SCALE GENOMIC DNA]</scope>
    <source>
        <strain evidence="1">NLD-2019</strain>
        <tissue evidence="1">Leaf</tissue>
    </source>
</reference>
<keyword evidence="2" id="KW-1185">Reference proteome</keyword>
<evidence type="ECO:0000313" key="2">
    <source>
        <dbReference type="Proteomes" id="UP000326396"/>
    </source>
</evidence>
<protein>
    <submittedName>
        <fullName evidence="1">Uncharacterized protein</fullName>
    </submittedName>
</protein>
<dbReference type="Proteomes" id="UP000326396">
    <property type="component" value="Linkage Group LG6"/>
</dbReference>
<dbReference type="EMBL" id="SZYD01000016">
    <property type="protein sequence ID" value="KAD3337547.1"/>
    <property type="molecule type" value="Genomic_DNA"/>
</dbReference>
<comment type="caution">
    <text evidence="1">The sequence shown here is derived from an EMBL/GenBank/DDBJ whole genome shotgun (WGS) entry which is preliminary data.</text>
</comment>
<gene>
    <name evidence="1" type="ORF">E3N88_33067</name>
</gene>